<evidence type="ECO:0000313" key="3">
    <source>
        <dbReference type="Proteomes" id="UP000238327"/>
    </source>
</evidence>
<sequence>MPLSTQLFGKSCELSINTGAFWTSRYVRTLNCVEVIRQFTKYPLSSQIILVEKQLAKECLKASHLLIVIRPFSGARGKSHFFIMSYVGSHVLNEYSQPASTLVVAINCLAAMMLNLPLMLDLRNPDCGQYRSNRANRLHPSGSDNSSIHSQHQDVGAREDSDNTRDCDRQTLPHPMPDTLVPHPYNLAELEHERSMPALCHHVQQVAA</sequence>
<reference evidence="2 3" key="1">
    <citation type="submission" date="2018-03" db="EMBL/GenBank/DDBJ databases">
        <title>Complete genome sequence and methylome analysis of Pseudomonas mendocina NEB 698.</title>
        <authorList>
            <person name="Morgan R.D."/>
        </authorList>
    </citation>
    <scope>NUCLEOTIDE SEQUENCE [LARGE SCALE GENOMIC DNA]</scope>
    <source>
        <strain evidence="2 3">NEB698</strain>
    </source>
</reference>
<gene>
    <name evidence="2" type="ORF">C7A17_00160</name>
</gene>
<feature type="compositionally biased region" description="Basic and acidic residues" evidence="1">
    <location>
        <begin position="151"/>
        <end position="171"/>
    </location>
</feature>
<evidence type="ECO:0000313" key="2">
    <source>
        <dbReference type="EMBL" id="AVO51246.1"/>
    </source>
</evidence>
<proteinExistence type="predicted"/>
<feature type="region of interest" description="Disordered" evidence="1">
    <location>
        <begin position="133"/>
        <end position="182"/>
    </location>
</feature>
<dbReference type="Proteomes" id="UP000238327">
    <property type="component" value="Chromosome"/>
</dbReference>
<organism evidence="2 3">
    <name type="scientific">Ectopseudomonas mendocina</name>
    <name type="common">Pseudomonas mendocina</name>
    <dbReference type="NCBI Taxonomy" id="300"/>
    <lineage>
        <taxon>Bacteria</taxon>
        <taxon>Pseudomonadati</taxon>
        <taxon>Pseudomonadota</taxon>
        <taxon>Gammaproteobacteria</taxon>
        <taxon>Pseudomonadales</taxon>
        <taxon>Pseudomonadaceae</taxon>
        <taxon>Ectopseudomonas</taxon>
    </lineage>
</organism>
<dbReference type="AlphaFoldDB" id="A0A2R3QHM0"/>
<protein>
    <submittedName>
        <fullName evidence="2">Uncharacterized protein</fullName>
    </submittedName>
</protein>
<evidence type="ECO:0000256" key="1">
    <source>
        <dbReference type="SAM" id="MobiDB-lite"/>
    </source>
</evidence>
<dbReference type="EMBL" id="CP027657">
    <property type="protein sequence ID" value="AVO51246.1"/>
    <property type="molecule type" value="Genomic_DNA"/>
</dbReference>
<accession>A0A2R3QHM0</accession>
<name>A0A2R3QHM0_ECTME</name>